<dbReference type="AlphaFoldDB" id="A0AAV7GTX8"/>
<dbReference type="Proteomes" id="UP000775213">
    <property type="component" value="Unassembled WGS sequence"/>
</dbReference>
<feature type="region of interest" description="Disordered" evidence="1">
    <location>
        <begin position="58"/>
        <end position="85"/>
    </location>
</feature>
<feature type="compositionally biased region" description="Gly residues" evidence="1">
    <location>
        <begin position="76"/>
        <end position="85"/>
    </location>
</feature>
<gene>
    <name evidence="2" type="ORF">IEQ34_011962</name>
</gene>
<name>A0AAV7GTX8_DENCH</name>
<organism evidence="2 3">
    <name type="scientific">Dendrobium chrysotoxum</name>
    <name type="common">Orchid</name>
    <dbReference type="NCBI Taxonomy" id="161865"/>
    <lineage>
        <taxon>Eukaryota</taxon>
        <taxon>Viridiplantae</taxon>
        <taxon>Streptophyta</taxon>
        <taxon>Embryophyta</taxon>
        <taxon>Tracheophyta</taxon>
        <taxon>Spermatophyta</taxon>
        <taxon>Magnoliopsida</taxon>
        <taxon>Liliopsida</taxon>
        <taxon>Asparagales</taxon>
        <taxon>Orchidaceae</taxon>
        <taxon>Epidendroideae</taxon>
        <taxon>Malaxideae</taxon>
        <taxon>Dendrobiinae</taxon>
        <taxon>Dendrobium</taxon>
    </lineage>
</organism>
<reference evidence="2 3" key="1">
    <citation type="journal article" date="2021" name="Hortic Res">
        <title>Chromosome-scale assembly of the Dendrobium chrysotoxum genome enhances the understanding of orchid evolution.</title>
        <authorList>
            <person name="Zhang Y."/>
            <person name="Zhang G.Q."/>
            <person name="Zhang D."/>
            <person name="Liu X.D."/>
            <person name="Xu X.Y."/>
            <person name="Sun W.H."/>
            <person name="Yu X."/>
            <person name="Zhu X."/>
            <person name="Wang Z.W."/>
            <person name="Zhao X."/>
            <person name="Zhong W.Y."/>
            <person name="Chen H."/>
            <person name="Yin W.L."/>
            <person name="Huang T."/>
            <person name="Niu S.C."/>
            <person name="Liu Z.J."/>
        </authorList>
    </citation>
    <scope>NUCLEOTIDE SEQUENCE [LARGE SCALE GENOMIC DNA]</scope>
    <source>
        <strain evidence="2">Lindl</strain>
    </source>
</reference>
<evidence type="ECO:0000313" key="2">
    <source>
        <dbReference type="EMBL" id="KAH0459148.1"/>
    </source>
</evidence>
<keyword evidence="3" id="KW-1185">Reference proteome</keyword>
<sequence length="85" mass="8225">MIGEHGAKPGASIPIGSGCDGSVGAEYAVAGEIEEVDAIADVGIIDLTEEIGGLGERGVDLKEGASEEGVQEEIGGSDGRGGGGV</sequence>
<evidence type="ECO:0000313" key="3">
    <source>
        <dbReference type="Proteomes" id="UP000775213"/>
    </source>
</evidence>
<proteinExistence type="predicted"/>
<evidence type="ECO:0000256" key="1">
    <source>
        <dbReference type="SAM" id="MobiDB-lite"/>
    </source>
</evidence>
<dbReference type="EMBL" id="JAGFBR010000011">
    <property type="protein sequence ID" value="KAH0459148.1"/>
    <property type="molecule type" value="Genomic_DNA"/>
</dbReference>
<accession>A0AAV7GTX8</accession>
<comment type="caution">
    <text evidence="2">The sequence shown here is derived from an EMBL/GenBank/DDBJ whole genome shotgun (WGS) entry which is preliminary data.</text>
</comment>
<protein>
    <submittedName>
        <fullName evidence="2">Uncharacterized protein</fullName>
    </submittedName>
</protein>